<proteinExistence type="predicted"/>
<evidence type="ECO:0000313" key="1">
    <source>
        <dbReference type="EMBL" id="MBR8828784.1"/>
    </source>
</evidence>
<evidence type="ECO:0000313" key="2">
    <source>
        <dbReference type="Proteomes" id="UP000767446"/>
    </source>
</evidence>
<dbReference type="AlphaFoldDB" id="A0A941GS10"/>
<comment type="caution">
    <text evidence="1">The sequence shown here is derived from an EMBL/GenBank/DDBJ whole genome shotgun (WGS) entry which is preliminary data.</text>
</comment>
<dbReference type="EMBL" id="JADQBC010000087">
    <property type="protein sequence ID" value="MBR8828784.1"/>
    <property type="molecule type" value="Genomic_DNA"/>
</dbReference>
<dbReference type="Proteomes" id="UP000767446">
    <property type="component" value="Unassembled WGS sequence"/>
</dbReference>
<gene>
    <name evidence="1" type="ORF">DSM107014_12930</name>
</gene>
<accession>A0A941GS10</accession>
<protein>
    <submittedName>
        <fullName evidence="1">Uncharacterized protein</fullName>
    </submittedName>
</protein>
<reference evidence="1" key="1">
    <citation type="submission" date="2021-02" db="EMBL/GenBank/DDBJ databases">
        <title>Metagenome analyses of Stigonema ocellatum DSM 106950, Chlorogloea purpurea SAG 13.99 and Gomphosphaeria aponina DSM 107014.</title>
        <authorList>
            <person name="Marter P."/>
            <person name="Huang S."/>
        </authorList>
    </citation>
    <scope>NUCLEOTIDE SEQUENCE</scope>
    <source>
        <strain evidence="1">JP213</strain>
    </source>
</reference>
<sequence length="83" mass="9592">MTSKLTVDDEKEIILGVDVLISLLNLAIFCLEKETKIDSIEWMKIIRNLFHRQIELLGDKDLAVFQNQEVLLSIIHNVTQNNN</sequence>
<organism evidence="1 2">
    <name type="scientific">Gomphosphaeria aponina SAG 52.96 = DSM 107014</name>
    <dbReference type="NCBI Taxonomy" id="1521640"/>
    <lineage>
        <taxon>Bacteria</taxon>
        <taxon>Bacillati</taxon>
        <taxon>Cyanobacteriota</taxon>
        <taxon>Cyanophyceae</taxon>
        <taxon>Oscillatoriophycideae</taxon>
        <taxon>Chroococcales</taxon>
        <taxon>Gomphosphaeriaceae</taxon>
        <taxon>Gomphosphaeria</taxon>
    </lineage>
</organism>
<name>A0A941GS10_9CHRO</name>